<dbReference type="Pfam" id="PF08439">
    <property type="entry name" value="Peptidase_M3_N"/>
    <property type="match status" value="1"/>
</dbReference>
<feature type="domain" description="Peptidase M3A/M3B catalytic" evidence="7">
    <location>
        <begin position="213"/>
        <end position="591"/>
    </location>
</feature>
<keyword evidence="1 6" id="KW-0645">Protease</keyword>
<dbReference type="InterPro" id="IPR042088">
    <property type="entry name" value="OligoPept_F_C"/>
</dbReference>
<dbReference type="InterPro" id="IPR004438">
    <property type="entry name" value="Peptidase_M3B"/>
</dbReference>
<accession>A0A518HPV3</accession>
<dbReference type="GO" id="GO:0006508">
    <property type="term" value="P:proteolysis"/>
    <property type="evidence" value="ECO:0007669"/>
    <property type="project" value="UniProtKB-KW"/>
</dbReference>
<dbReference type="GO" id="GO:0046872">
    <property type="term" value="F:metal ion binding"/>
    <property type="evidence" value="ECO:0007669"/>
    <property type="project" value="UniProtKB-UniRule"/>
</dbReference>
<dbReference type="RefSeq" id="WP_145386586.1">
    <property type="nucleotide sequence ID" value="NZ_CP037423.1"/>
</dbReference>
<dbReference type="InterPro" id="IPR045090">
    <property type="entry name" value="Pept_M3A_M3B"/>
</dbReference>
<dbReference type="InterPro" id="IPR001567">
    <property type="entry name" value="Pept_M3A_M3B_dom"/>
</dbReference>
<dbReference type="AlphaFoldDB" id="A0A518HPV3"/>
<dbReference type="Proteomes" id="UP000319004">
    <property type="component" value="Chromosome"/>
</dbReference>
<dbReference type="Gene3D" id="1.10.287.830">
    <property type="entry name" value="putative peptidase helix hairpin domain like"/>
    <property type="match status" value="1"/>
</dbReference>
<evidence type="ECO:0000313" key="9">
    <source>
        <dbReference type="EMBL" id="QDV42876.1"/>
    </source>
</evidence>
<keyword evidence="4 6" id="KW-0862">Zinc</keyword>
<keyword evidence="3 6" id="KW-0378">Hydrolase</keyword>
<dbReference type="CDD" id="cd09608">
    <property type="entry name" value="M3B_PepF"/>
    <property type="match status" value="1"/>
</dbReference>
<dbReference type="KEGG" id="snep:Enr13x_27270"/>
<reference evidence="9 10" key="1">
    <citation type="submission" date="2019-03" db="EMBL/GenBank/DDBJ databases">
        <title>Deep-cultivation of Planctomycetes and their phenomic and genomic characterization uncovers novel biology.</title>
        <authorList>
            <person name="Wiegand S."/>
            <person name="Jogler M."/>
            <person name="Boedeker C."/>
            <person name="Pinto D."/>
            <person name="Vollmers J."/>
            <person name="Rivas-Marin E."/>
            <person name="Kohn T."/>
            <person name="Peeters S.H."/>
            <person name="Heuer A."/>
            <person name="Rast P."/>
            <person name="Oberbeckmann S."/>
            <person name="Bunk B."/>
            <person name="Jeske O."/>
            <person name="Meyerdierks A."/>
            <person name="Storesund J.E."/>
            <person name="Kallscheuer N."/>
            <person name="Luecker S."/>
            <person name="Lage O.M."/>
            <person name="Pohl T."/>
            <person name="Merkel B.J."/>
            <person name="Hornburger P."/>
            <person name="Mueller R.-W."/>
            <person name="Bruemmer F."/>
            <person name="Labrenz M."/>
            <person name="Spormann A.M."/>
            <person name="Op den Camp H."/>
            <person name="Overmann J."/>
            <person name="Amann R."/>
            <person name="Jetten M.S.M."/>
            <person name="Mascher T."/>
            <person name="Medema M.H."/>
            <person name="Devos D.P."/>
            <person name="Kaster A.-K."/>
            <person name="Ovreas L."/>
            <person name="Rohde M."/>
            <person name="Galperin M.Y."/>
            <person name="Jogler C."/>
        </authorList>
    </citation>
    <scope>NUCLEOTIDE SEQUENCE [LARGE SCALE GENOMIC DNA]</scope>
    <source>
        <strain evidence="9 10">Enr13</strain>
    </source>
</reference>
<comment type="cofactor">
    <cofactor evidence="6">
        <name>Zn(2+)</name>
        <dbReference type="ChEBI" id="CHEBI:29105"/>
    </cofactor>
    <text evidence="6">Binds 1 zinc ion.</text>
</comment>
<dbReference type="EC" id="3.4.24.-" evidence="6"/>
<comment type="similarity">
    <text evidence="6">Belongs to the peptidase M3B family.</text>
</comment>
<organism evidence="9 10">
    <name type="scientific">Stieleria neptunia</name>
    <dbReference type="NCBI Taxonomy" id="2527979"/>
    <lineage>
        <taxon>Bacteria</taxon>
        <taxon>Pseudomonadati</taxon>
        <taxon>Planctomycetota</taxon>
        <taxon>Planctomycetia</taxon>
        <taxon>Pirellulales</taxon>
        <taxon>Pirellulaceae</taxon>
        <taxon>Stieleria</taxon>
    </lineage>
</organism>
<gene>
    <name evidence="9" type="primary">pepF1</name>
    <name evidence="9" type="ORF">Enr13x_27270</name>
</gene>
<sequence>MNATSMPAAAKSLPDRCEVSPDDCWDLSSLFASDAEWETAFAELDSKLDTYETYRGRLGESAATLLEALQFDSDFSRQAERVAIYSFLKTTEDQGNSDYQAMKARFQNLAVRANQAASYVSPELLAIEPEKMDALVADPLLAPFQLQLTRLLRQRPHTLGDKEERLLAMQGEMASAAGNAFRQLNDVDLRFGSMEDAEGNEQELSHATFIQFLNSSSRKVRRNAFHQYYKSFGEHENTLAATLAGSIHRDVYYARARNHDSALAGALFPDNVPVDVYDNLIAAVRDSLPSVHQYFDVRRRKMDLPDIHAYDTYVPILSDMKKEHTWDQAVEVMLESLAPLGSGYTDTLAAGMKNRWADRYPNRGKQSGAFSCGSFDGEPYILMNFKTDVLNDVFTLTHEAGHSMHSWYSSKNQPYQYYDYTIFVAEVASTFNEQLLTEYLLKNAASDTERAYLINNELDSIRATVVRQTMFAEFEKKTHEMAEAGEPLTVASFRATYRELLDAYFGPEFVVDKELELECFRIPHFYRAFYVYKYATGLSAAVALSRRVLEGGKAELDDYLKFLSGGCSKDPLDLLRDAGVDMASPEPVKTTLARFKTLTEELDQLL</sequence>
<dbReference type="PANTHER" id="PTHR11804">
    <property type="entry name" value="PROTEASE M3 THIMET OLIGOPEPTIDASE-RELATED"/>
    <property type="match status" value="1"/>
</dbReference>
<dbReference type="EMBL" id="CP037423">
    <property type="protein sequence ID" value="QDV42876.1"/>
    <property type="molecule type" value="Genomic_DNA"/>
</dbReference>
<keyword evidence="2 6" id="KW-0479">Metal-binding</keyword>
<dbReference type="InterPro" id="IPR013647">
    <property type="entry name" value="OligopepF_N_dom"/>
</dbReference>
<dbReference type="NCBIfam" id="TIGR00181">
    <property type="entry name" value="pepF"/>
    <property type="match status" value="1"/>
</dbReference>
<keyword evidence="10" id="KW-1185">Reference proteome</keyword>
<dbReference type="PANTHER" id="PTHR11804:SF84">
    <property type="entry name" value="SACCHAROLYSIN"/>
    <property type="match status" value="1"/>
</dbReference>
<dbReference type="OrthoDB" id="9766487at2"/>
<dbReference type="Gene3D" id="1.20.140.70">
    <property type="entry name" value="Oligopeptidase f, N-terminal domain"/>
    <property type="match status" value="1"/>
</dbReference>
<proteinExistence type="inferred from homology"/>
<dbReference type="Pfam" id="PF01432">
    <property type="entry name" value="Peptidase_M3"/>
    <property type="match status" value="1"/>
</dbReference>
<feature type="domain" description="Oligopeptidase F N-terminal" evidence="8">
    <location>
        <begin position="123"/>
        <end position="191"/>
    </location>
</feature>
<evidence type="ECO:0000313" key="10">
    <source>
        <dbReference type="Proteomes" id="UP000319004"/>
    </source>
</evidence>
<dbReference type="GO" id="GO:0004222">
    <property type="term" value="F:metalloendopeptidase activity"/>
    <property type="evidence" value="ECO:0007669"/>
    <property type="project" value="UniProtKB-UniRule"/>
</dbReference>
<protein>
    <recommendedName>
        <fullName evidence="6">Oligopeptidase F</fullName>
        <ecNumber evidence="6">3.4.24.-</ecNumber>
    </recommendedName>
</protein>
<dbReference type="SUPFAM" id="SSF55486">
    <property type="entry name" value="Metalloproteases ('zincins'), catalytic domain"/>
    <property type="match status" value="1"/>
</dbReference>
<evidence type="ECO:0000259" key="8">
    <source>
        <dbReference type="Pfam" id="PF08439"/>
    </source>
</evidence>
<dbReference type="GO" id="GO:0006518">
    <property type="term" value="P:peptide metabolic process"/>
    <property type="evidence" value="ECO:0007669"/>
    <property type="project" value="TreeGrafter"/>
</dbReference>
<evidence type="ECO:0000256" key="5">
    <source>
        <dbReference type="ARBA" id="ARBA00023049"/>
    </source>
</evidence>
<evidence type="ECO:0000256" key="6">
    <source>
        <dbReference type="RuleBase" id="RU368091"/>
    </source>
</evidence>
<evidence type="ECO:0000256" key="4">
    <source>
        <dbReference type="ARBA" id="ARBA00022833"/>
    </source>
</evidence>
<comment type="function">
    <text evidence="6">Has oligopeptidase activity and degrades a variety of small bioactive peptides.</text>
</comment>
<evidence type="ECO:0000256" key="2">
    <source>
        <dbReference type="ARBA" id="ARBA00022723"/>
    </source>
</evidence>
<dbReference type="Gene3D" id="1.10.1370.20">
    <property type="entry name" value="Oligoendopeptidase f, C-terminal domain"/>
    <property type="match status" value="1"/>
</dbReference>
<keyword evidence="5 6" id="KW-0482">Metalloprotease</keyword>
<evidence type="ECO:0000256" key="3">
    <source>
        <dbReference type="ARBA" id="ARBA00022801"/>
    </source>
</evidence>
<evidence type="ECO:0000256" key="1">
    <source>
        <dbReference type="ARBA" id="ARBA00022670"/>
    </source>
</evidence>
<evidence type="ECO:0000259" key="7">
    <source>
        <dbReference type="Pfam" id="PF01432"/>
    </source>
</evidence>
<name>A0A518HPV3_9BACT</name>